<dbReference type="SUPFAM" id="SSF49785">
    <property type="entry name" value="Galactose-binding domain-like"/>
    <property type="match status" value="1"/>
</dbReference>
<evidence type="ECO:0000256" key="7">
    <source>
        <dbReference type="RuleBase" id="RU361154"/>
    </source>
</evidence>
<evidence type="ECO:0000256" key="6">
    <source>
        <dbReference type="ARBA" id="ARBA00032230"/>
    </source>
</evidence>
<sequence>MIVPKHFEDLNVLHENTMPDRAYYIPSDKKQTDLTEHREKSARFTLLNGDWDFRYYDSVYDVREEFYREENTSGPDWKKIPVPSVWQNHGYDRHQYTNINYPFPLDPPYVPYENPCGTYRRHFTWHNNADAPKVFLNFEGVDSCFYVWINGQYIGYSQVSHATSEFDVTSVLREGDNLLAVLVLKWCDGSYLEDQDKFRMSGIFRDVYLLSRPENCIFDYFVRTRLNRDRTEADVEIAFSYLNHEIPVHVSIEDMDGNRVSEGNGSGCVVLPLKQIHLWSAETPYLYTLVMETEREVITEQLGLREVCIKEGILYFNGEKVKFHGVNRHDSDPVTGFTISTAQMHRDLQLMKEHNVNAIRTSHYPNAPQFYQLCDQYGFYVLDEADNESHGTGSAYNQKDRTSNVWIADNPDFIQATVDRTKKCVIRDKNRPCIFGWSMGNECAYGCTFEEALKWTKSYDDTRITHYENAYNVPEGRVTDYSCVDIYSGMYHDIKRIHGYFAQTDVQDSNHRYDVASRRPLFLCEYSHAMGNGPGNLEDYFQVMQQYDGFCGGMVWEWCDHAIDKGFSIEGKKIYYYGGDHEEYPHDGNFCMDGLVYPDRRPHTGLKEFKNVHRPARAVSFDAARKAVRIHNYLDFTNLKDYCKLNWEVNCDGEIIASGVIEDENLLNIAPHTEGEISLNLPAPKDGKCYLKLMWILRETRGILPKGWNLGFDEIELSASDSQNAKAVEILSQPFTSEGISGNLKAEEDDHYLTIISDHFRYTYDKFKGVFAEMTKDNKKILEHSMQYNIWRAPTDNDMNIRNTWKETDYDRPVTRCYHTEYALHTEKGKQFVEINSDLSLLAIYRQRIMDIHAVWRVWEDGSLDVSLKVMKNPVFPRLPRFGIRLMLPKDMGQVEYYGLGPVESYVDKCRASWHGKFEETVDSLFEDYIRPQENGSHWDVSYVEVTGKGDKLSVASEKPFSFNASRYTQEELTEKAHNYEIVPCGYTVLCIDYRQDGIGSNSCGPEPEEQYRFLENEFTFSFGIRIGNQE</sequence>
<proteinExistence type="inferred from homology"/>
<comment type="similarity">
    <text evidence="2 7">Belongs to the glycosyl hydrolase 2 family.</text>
</comment>
<dbReference type="SUPFAM" id="SSF51445">
    <property type="entry name" value="(Trans)glycosidases"/>
    <property type="match status" value="1"/>
</dbReference>
<dbReference type="SMART" id="SM01038">
    <property type="entry name" value="Bgal_small_N"/>
    <property type="match status" value="1"/>
</dbReference>
<dbReference type="InterPro" id="IPR023230">
    <property type="entry name" value="Glyco_hydro_2_CS"/>
</dbReference>
<dbReference type="InterPro" id="IPR036156">
    <property type="entry name" value="Beta-gal/glucu_dom_sf"/>
</dbReference>
<dbReference type="Proteomes" id="UP000236311">
    <property type="component" value="Unassembled WGS sequence"/>
</dbReference>
<dbReference type="InterPro" id="IPR013783">
    <property type="entry name" value="Ig-like_fold"/>
</dbReference>
<dbReference type="Pfam" id="PF16353">
    <property type="entry name" value="LacZ_4"/>
    <property type="match status" value="1"/>
</dbReference>
<dbReference type="InterPro" id="IPR006102">
    <property type="entry name" value="Ig-like_GH2"/>
</dbReference>
<dbReference type="InterPro" id="IPR011013">
    <property type="entry name" value="Gal_mutarotase_sf_dom"/>
</dbReference>
<dbReference type="PROSITE" id="PS00719">
    <property type="entry name" value="GLYCOSYL_HYDROL_F2_1"/>
    <property type="match status" value="1"/>
</dbReference>
<dbReference type="InterPro" id="IPR008979">
    <property type="entry name" value="Galactose-bd-like_sf"/>
</dbReference>
<organism evidence="9 10">
    <name type="scientific">Acetatifactor muris</name>
    <dbReference type="NCBI Taxonomy" id="879566"/>
    <lineage>
        <taxon>Bacteria</taxon>
        <taxon>Bacillati</taxon>
        <taxon>Bacillota</taxon>
        <taxon>Clostridia</taxon>
        <taxon>Lachnospirales</taxon>
        <taxon>Lachnospiraceae</taxon>
        <taxon>Acetatifactor</taxon>
    </lineage>
</organism>
<dbReference type="GO" id="GO:0009341">
    <property type="term" value="C:beta-galactosidase complex"/>
    <property type="evidence" value="ECO:0007669"/>
    <property type="project" value="InterPro"/>
</dbReference>
<evidence type="ECO:0000256" key="4">
    <source>
        <dbReference type="ARBA" id="ARBA00022801"/>
    </source>
</evidence>
<dbReference type="InterPro" id="IPR032312">
    <property type="entry name" value="LacZ_4"/>
</dbReference>
<dbReference type="GO" id="GO:0030246">
    <property type="term" value="F:carbohydrate binding"/>
    <property type="evidence" value="ECO:0007669"/>
    <property type="project" value="InterPro"/>
</dbReference>
<evidence type="ECO:0000313" key="9">
    <source>
        <dbReference type="EMBL" id="SOY31423.1"/>
    </source>
</evidence>
<comment type="catalytic activity">
    <reaction evidence="1 7">
        <text>Hydrolysis of terminal non-reducing beta-D-galactose residues in beta-D-galactosides.</text>
        <dbReference type="EC" id="3.2.1.23"/>
    </reaction>
</comment>
<accession>A0A2K4ZLR6</accession>
<evidence type="ECO:0000256" key="2">
    <source>
        <dbReference type="ARBA" id="ARBA00007401"/>
    </source>
</evidence>
<keyword evidence="10" id="KW-1185">Reference proteome</keyword>
<dbReference type="InterPro" id="IPR050347">
    <property type="entry name" value="Bact_Beta-galactosidase"/>
</dbReference>
<dbReference type="OrthoDB" id="9762066at2"/>
<dbReference type="PANTHER" id="PTHR46323:SF2">
    <property type="entry name" value="BETA-GALACTOSIDASE"/>
    <property type="match status" value="1"/>
</dbReference>
<dbReference type="SUPFAM" id="SSF74650">
    <property type="entry name" value="Galactose mutarotase-like"/>
    <property type="match status" value="1"/>
</dbReference>
<dbReference type="AlphaFoldDB" id="A0A2K4ZLR6"/>
<dbReference type="Gene3D" id="2.70.98.10">
    <property type="match status" value="1"/>
</dbReference>
<dbReference type="InterPro" id="IPR014718">
    <property type="entry name" value="GH-type_carb-bd"/>
</dbReference>
<dbReference type="EMBL" id="OFSM01000025">
    <property type="protein sequence ID" value="SOY31423.1"/>
    <property type="molecule type" value="Genomic_DNA"/>
</dbReference>
<evidence type="ECO:0000313" key="10">
    <source>
        <dbReference type="Proteomes" id="UP000236311"/>
    </source>
</evidence>
<dbReference type="GO" id="GO:0005990">
    <property type="term" value="P:lactose catabolic process"/>
    <property type="evidence" value="ECO:0007669"/>
    <property type="project" value="TreeGrafter"/>
</dbReference>
<feature type="domain" description="Beta galactosidase small chain/" evidence="8">
    <location>
        <begin position="754"/>
        <end position="1026"/>
    </location>
</feature>
<dbReference type="Pfam" id="PF02929">
    <property type="entry name" value="Bgal_small_N"/>
    <property type="match status" value="1"/>
</dbReference>
<keyword evidence="4 7" id="KW-0378">Hydrolase</keyword>
<dbReference type="InterPro" id="IPR004199">
    <property type="entry name" value="B-gal_small/dom_5"/>
</dbReference>
<gene>
    <name evidence="9" type="primary">ebgA_5</name>
    <name evidence="9" type="ORF">AMURIS_04166</name>
</gene>
<evidence type="ECO:0000256" key="3">
    <source>
        <dbReference type="ARBA" id="ARBA00012756"/>
    </source>
</evidence>
<dbReference type="EC" id="3.2.1.23" evidence="3 7"/>
<evidence type="ECO:0000256" key="5">
    <source>
        <dbReference type="ARBA" id="ARBA00023295"/>
    </source>
</evidence>
<evidence type="ECO:0000259" key="8">
    <source>
        <dbReference type="SMART" id="SM01038"/>
    </source>
</evidence>
<dbReference type="PANTHER" id="PTHR46323">
    <property type="entry name" value="BETA-GALACTOSIDASE"/>
    <property type="match status" value="1"/>
</dbReference>
<dbReference type="InterPro" id="IPR006103">
    <property type="entry name" value="Glyco_hydro_2_cat"/>
</dbReference>
<dbReference type="Gene3D" id="2.60.120.260">
    <property type="entry name" value="Galactose-binding domain-like"/>
    <property type="match status" value="1"/>
</dbReference>
<dbReference type="Pfam" id="PF02837">
    <property type="entry name" value="Glyco_hydro_2_N"/>
    <property type="match status" value="1"/>
</dbReference>
<dbReference type="InterPro" id="IPR017853">
    <property type="entry name" value="GH"/>
</dbReference>
<reference evidence="9 10" key="1">
    <citation type="submission" date="2018-01" db="EMBL/GenBank/DDBJ databases">
        <authorList>
            <person name="Gaut B.S."/>
            <person name="Morton B.R."/>
            <person name="Clegg M.T."/>
            <person name="Duvall M.R."/>
        </authorList>
    </citation>
    <scope>NUCLEOTIDE SEQUENCE [LARGE SCALE GENOMIC DNA]</scope>
    <source>
        <strain evidence="9">GP69</strain>
    </source>
</reference>
<dbReference type="Gene3D" id="3.20.20.80">
    <property type="entry name" value="Glycosidases"/>
    <property type="match status" value="1"/>
</dbReference>
<dbReference type="GO" id="GO:0004565">
    <property type="term" value="F:beta-galactosidase activity"/>
    <property type="evidence" value="ECO:0007669"/>
    <property type="project" value="UniProtKB-EC"/>
</dbReference>
<dbReference type="Pfam" id="PF02836">
    <property type="entry name" value="Glyco_hydro_2_C"/>
    <property type="match status" value="1"/>
</dbReference>
<dbReference type="Gene3D" id="2.60.40.10">
    <property type="entry name" value="Immunoglobulins"/>
    <property type="match status" value="2"/>
</dbReference>
<keyword evidence="5 7" id="KW-0326">Glycosidase</keyword>
<dbReference type="InterPro" id="IPR006101">
    <property type="entry name" value="Glyco_hydro_2"/>
</dbReference>
<dbReference type="RefSeq" id="WP_103241411.1">
    <property type="nucleotide sequence ID" value="NZ_JANJZD010000025.1"/>
</dbReference>
<name>A0A2K4ZLR6_9FIRM</name>
<evidence type="ECO:0000256" key="1">
    <source>
        <dbReference type="ARBA" id="ARBA00001412"/>
    </source>
</evidence>
<dbReference type="Pfam" id="PF00703">
    <property type="entry name" value="Glyco_hydro_2"/>
    <property type="match status" value="1"/>
</dbReference>
<dbReference type="SUPFAM" id="SSF49303">
    <property type="entry name" value="beta-Galactosidase/glucuronidase domain"/>
    <property type="match status" value="2"/>
</dbReference>
<protein>
    <recommendedName>
        <fullName evidence="3 7">Beta-galactosidase</fullName>
        <ecNumber evidence="3 7">3.2.1.23</ecNumber>
    </recommendedName>
    <alternativeName>
        <fullName evidence="6 7">Lactase</fullName>
    </alternativeName>
</protein>
<dbReference type="InterPro" id="IPR006104">
    <property type="entry name" value="Glyco_hydro_2_N"/>
</dbReference>
<dbReference type="PRINTS" id="PR00132">
    <property type="entry name" value="GLHYDRLASE2"/>
</dbReference>